<dbReference type="STRING" id="311180.SAMN04488050_11935"/>
<proteinExistence type="predicted"/>
<evidence type="ECO:0000313" key="3">
    <source>
        <dbReference type="Proteomes" id="UP000199392"/>
    </source>
</evidence>
<feature type="transmembrane region" description="Helical" evidence="1">
    <location>
        <begin position="58"/>
        <end position="79"/>
    </location>
</feature>
<feature type="transmembrane region" description="Helical" evidence="1">
    <location>
        <begin position="165"/>
        <end position="188"/>
    </location>
</feature>
<organism evidence="2 3">
    <name type="scientific">Alloyangia pacifica</name>
    <dbReference type="NCBI Taxonomy" id="311180"/>
    <lineage>
        <taxon>Bacteria</taxon>
        <taxon>Pseudomonadati</taxon>
        <taxon>Pseudomonadota</taxon>
        <taxon>Alphaproteobacteria</taxon>
        <taxon>Rhodobacterales</taxon>
        <taxon>Roseobacteraceae</taxon>
        <taxon>Alloyangia</taxon>
    </lineage>
</organism>
<dbReference type="EMBL" id="FOZW01000019">
    <property type="protein sequence ID" value="SFT24383.1"/>
    <property type="molecule type" value="Genomic_DNA"/>
</dbReference>
<reference evidence="3" key="1">
    <citation type="submission" date="2016-10" db="EMBL/GenBank/DDBJ databases">
        <authorList>
            <person name="Varghese N."/>
            <person name="Submissions S."/>
        </authorList>
    </citation>
    <scope>NUCLEOTIDE SEQUENCE [LARGE SCALE GENOMIC DNA]</scope>
    <source>
        <strain evidence="3">DSM 26894</strain>
    </source>
</reference>
<evidence type="ECO:0000256" key="1">
    <source>
        <dbReference type="SAM" id="Phobius"/>
    </source>
</evidence>
<accession>A0A1I6WEG3</accession>
<evidence type="ECO:0008006" key="4">
    <source>
        <dbReference type="Google" id="ProtNLM"/>
    </source>
</evidence>
<feature type="transmembrane region" description="Helical" evidence="1">
    <location>
        <begin position="274"/>
        <end position="295"/>
    </location>
</feature>
<keyword evidence="1" id="KW-0812">Transmembrane</keyword>
<dbReference type="Proteomes" id="UP000199392">
    <property type="component" value="Unassembled WGS sequence"/>
</dbReference>
<evidence type="ECO:0000313" key="2">
    <source>
        <dbReference type="EMBL" id="SFT24383.1"/>
    </source>
</evidence>
<sequence length="305" mass="33712">MPNTLAHLGIQTLVSRGVFRDADVKWVWLACIVPDLPWIAQRMIRAAWPGVDMIDLRLYAIVQSSLLFCLVLCAGLACFSRWRWRTFGLLAAGSMMHLLLDALQLKWANGVVLFAPFRWELVNFGLFWPEDLTTTLFTLLGVAVAGVAFCRLPKIGSDLRLPGPGLALLASGALAVYIVGPICFSRAVEMADLHYTRTLRQAEVRENMPVEVDRGRIVATPEGSELLLWTGERIALNGLLEGTEGVFSLRGHFSARDAIAVDATHRHRAGIRDYASYAGLLLVVAWWLVCIGRWASARGRAKVTS</sequence>
<feature type="transmembrane region" description="Helical" evidence="1">
    <location>
        <begin position="132"/>
        <end position="153"/>
    </location>
</feature>
<gene>
    <name evidence="2" type="ORF">SAMN04488050_11935</name>
</gene>
<keyword evidence="3" id="KW-1185">Reference proteome</keyword>
<protein>
    <recommendedName>
        <fullName evidence="4">Metal-dependent hydrolase</fullName>
    </recommendedName>
</protein>
<dbReference type="AlphaFoldDB" id="A0A1I6WEG3"/>
<dbReference type="OrthoDB" id="5432149at2"/>
<keyword evidence="1" id="KW-0472">Membrane</keyword>
<keyword evidence="1" id="KW-1133">Transmembrane helix</keyword>
<dbReference type="RefSeq" id="WP_092430532.1">
    <property type="nucleotide sequence ID" value="NZ_FNCL01000020.1"/>
</dbReference>
<name>A0A1I6WEG3_9RHOB</name>